<comment type="caution">
    <text evidence="2">The sequence shown here is derived from an EMBL/GenBank/DDBJ whole genome shotgun (WGS) entry which is preliminary data.</text>
</comment>
<dbReference type="OrthoDB" id="2397486at2759"/>
<dbReference type="InterPro" id="IPR036047">
    <property type="entry name" value="F-box-like_dom_sf"/>
</dbReference>
<reference evidence="2" key="1">
    <citation type="journal article" date="2020" name="Fungal Divers.">
        <title>Resolving the Mortierellaceae phylogeny through synthesis of multi-gene phylogenetics and phylogenomics.</title>
        <authorList>
            <person name="Vandepol N."/>
            <person name="Liber J."/>
            <person name="Desiro A."/>
            <person name="Na H."/>
            <person name="Kennedy M."/>
            <person name="Barry K."/>
            <person name="Grigoriev I.V."/>
            <person name="Miller A.N."/>
            <person name="O'Donnell K."/>
            <person name="Stajich J.E."/>
            <person name="Bonito G."/>
        </authorList>
    </citation>
    <scope>NUCLEOTIDE SEQUENCE</scope>
    <source>
        <strain evidence="2">REB-010B</strain>
    </source>
</reference>
<protein>
    <recommendedName>
        <fullName evidence="4">F-box domain-containing protein</fullName>
    </recommendedName>
</protein>
<gene>
    <name evidence="2" type="ORF">BGZ99_005275</name>
</gene>
<feature type="region of interest" description="Disordered" evidence="1">
    <location>
        <begin position="730"/>
        <end position="753"/>
    </location>
</feature>
<evidence type="ECO:0000313" key="2">
    <source>
        <dbReference type="EMBL" id="KAG0319130.1"/>
    </source>
</evidence>
<feature type="compositionally biased region" description="Basic residues" evidence="1">
    <location>
        <begin position="69"/>
        <end position="82"/>
    </location>
</feature>
<feature type="region of interest" description="Disordered" evidence="1">
    <location>
        <begin position="553"/>
        <end position="575"/>
    </location>
</feature>
<dbReference type="SUPFAM" id="SSF81383">
    <property type="entry name" value="F-box domain"/>
    <property type="match status" value="1"/>
</dbReference>
<feature type="region of interest" description="Disordered" evidence="1">
    <location>
        <begin position="18"/>
        <end position="82"/>
    </location>
</feature>
<name>A0A9P6RFP6_9FUNG</name>
<feature type="compositionally biased region" description="Acidic residues" evidence="1">
    <location>
        <begin position="34"/>
        <end position="48"/>
    </location>
</feature>
<dbReference type="Proteomes" id="UP000738325">
    <property type="component" value="Unassembled WGS sequence"/>
</dbReference>
<evidence type="ECO:0000256" key="1">
    <source>
        <dbReference type="SAM" id="MobiDB-lite"/>
    </source>
</evidence>
<proteinExistence type="predicted"/>
<dbReference type="AlphaFoldDB" id="A0A9P6RFP6"/>
<sequence>MASITGFTTVTTSTSYLSNDVNSRVAPEHSSSEPDSDENDFSDYDYDYDYGSGYRDDLDIRLTPPVPHKPSRARRNKQSKKVLTRTTPAPFTKIIQPIVDCSRPLLFPLEVLELVCLHLTQATLRHCVSLVCKSWNTVSDRYIRRIGVWTSASDVYEERLLQQMSRLDTLECWFGIDPDVPESESTRINRTQMELAWARFRDAIVMPLQDPPQDNKDDSSNRTCLLHYIQHLTLRGDYMKYADPLPTIQHEFRFLRTLTILSMTHHIDIYLIPILDCSPELRELTIKSKSYDYNHSMFIYFEEENEDDDDDAIEPSEPILDPETAHFPVESKVSLPSKDDPGQYRLQVFECSGVFIKQRVLERVISVCPKLRVLKALEINSPTWHLFEEELRPLDIDETRLLQLAKISCPNLEWMSAQKAHRWVDEIYMDRLNLYFPESKFLTLTSTVGEFEMPIIPAVATFLQHITVLEIKTMVASAFDSSIFNKILCRMPHLLHLHAFGGRFNVRDLYQPPKPVVTAPKLFIENIRERKRAERLERQRQRREALLRFQNLTSSDDDDGDDDDDDDDDDDVSSTSLSAPRVWQCRDLRTLEMSLYSLGDIQCVNRTWTEYVNRNRLFRNLTSLRLHGSSLHMGQLQEIPHVTRQRAKVLEELNARRSKRGLALIQAEFDVQRPKRFDHDLLPLRGLRSLEVFRLYVENIPGMLHPKDFDFLQQRSVETIIRIISHEDDNDTARVGGPRQSEPGIADDPSRRQEEETFWPRLLAFHIRYTSHLQEMTDFTGVVAGMRSIRPAVEFSIKEQYHSIVIS</sequence>
<evidence type="ECO:0000313" key="3">
    <source>
        <dbReference type="Proteomes" id="UP000738325"/>
    </source>
</evidence>
<keyword evidence="3" id="KW-1185">Reference proteome</keyword>
<feature type="compositionally biased region" description="Acidic residues" evidence="1">
    <location>
        <begin position="555"/>
        <end position="572"/>
    </location>
</feature>
<organism evidence="2 3">
    <name type="scientific">Dissophora globulifera</name>
    <dbReference type="NCBI Taxonomy" id="979702"/>
    <lineage>
        <taxon>Eukaryota</taxon>
        <taxon>Fungi</taxon>
        <taxon>Fungi incertae sedis</taxon>
        <taxon>Mucoromycota</taxon>
        <taxon>Mortierellomycotina</taxon>
        <taxon>Mortierellomycetes</taxon>
        <taxon>Mortierellales</taxon>
        <taxon>Mortierellaceae</taxon>
        <taxon>Dissophora</taxon>
    </lineage>
</organism>
<dbReference type="EMBL" id="JAAAIP010000337">
    <property type="protein sequence ID" value="KAG0319130.1"/>
    <property type="molecule type" value="Genomic_DNA"/>
</dbReference>
<evidence type="ECO:0008006" key="4">
    <source>
        <dbReference type="Google" id="ProtNLM"/>
    </source>
</evidence>
<accession>A0A9P6RFP6</accession>